<dbReference type="InterPro" id="IPR022414">
    <property type="entry name" value="ATP-guanido_PTrfase_cat"/>
</dbReference>
<gene>
    <name evidence="7" type="ORF">SMN809_LOCUS51871</name>
</gene>
<dbReference type="Proteomes" id="UP000676336">
    <property type="component" value="Unassembled WGS sequence"/>
</dbReference>
<evidence type="ECO:0000256" key="2">
    <source>
        <dbReference type="ARBA" id="ARBA00022741"/>
    </source>
</evidence>
<name>A0A8S3CDP0_9BILA</name>
<dbReference type="GO" id="GO:0005524">
    <property type="term" value="F:ATP binding"/>
    <property type="evidence" value="ECO:0007669"/>
    <property type="project" value="UniProtKB-UniRule"/>
</dbReference>
<reference evidence="7" key="1">
    <citation type="submission" date="2021-02" db="EMBL/GenBank/DDBJ databases">
        <authorList>
            <person name="Nowell W R."/>
        </authorList>
    </citation>
    <scope>NUCLEOTIDE SEQUENCE</scope>
</reference>
<proteinExistence type="inferred from homology"/>
<evidence type="ECO:0000256" key="5">
    <source>
        <dbReference type="PROSITE-ProRule" id="PRU00843"/>
    </source>
</evidence>
<evidence type="ECO:0000256" key="1">
    <source>
        <dbReference type="ARBA" id="ARBA00022679"/>
    </source>
</evidence>
<evidence type="ECO:0000313" key="8">
    <source>
        <dbReference type="Proteomes" id="UP000676336"/>
    </source>
</evidence>
<keyword evidence="1 5" id="KW-0808">Transferase</keyword>
<dbReference type="InterPro" id="IPR014746">
    <property type="entry name" value="Gln_synth/guanido_kin_cat_dom"/>
</dbReference>
<protein>
    <recommendedName>
        <fullName evidence="6">Phosphagen kinase C-terminal domain-containing protein</fullName>
    </recommendedName>
</protein>
<evidence type="ECO:0000313" key="7">
    <source>
        <dbReference type="EMBL" id="CAF4903567.1"/>
    </source>
</evidence>
<comment type="caution">
    <text evidence="5">Lacks conserved residue(s) required for the propagation of feature annotation.</text>
</comment>
<dbReference type="AlphaFoldDB" id="A0A8S3CDP0"/>
<feature type="non-terminal residue" evidence="7">
    <location>
        <position position="1"/>
    </location>
</feature>
<organism evidence="7 8">
    <name type="scientific">Rotaria magnacalcarata</name>
    <dbReference type="NCBI Taxonomy" id="392030"/>
    <lineage>
        <taxon>Eukaryota</taxon>
        <taxon>Metazoa</taxon>
        <taxon>Spiralia</taxon>
        <taxon>Gnathifera</taxon>
        <taxon>Rotifera</taxon>
        <taxon>Eurotatoria</taxon>
        <taxon>Bdelloidea</taxon>
        <taxon>Philodinida</taxon>
        <taxon>Philodinidae</taxon>
        <taxon>Rotaria</taxon>
    </lineage>
</organism>
<comment type="caution">
    <text evidence="7">The sequence shown here is derived from an EMBL/GenBank/DDBJ whole genome shotgun (WGS) entry which is preliminary data.</text>
</comment>
<dbReference type="Gene3D" id="3.30.590.10">
    <property type="entry name" value="Glutamine synthetase/guanido kinase, catalytic domain"/>
    <property type="match status" value="1"/>
</dbReference>
<keyword evidence="2 5" id="KW-0547">Nucleotide-binding</keyword>
<evidence type="ECO:0000256" key="3">
    <source>
        <dbReference type="ARBA" id="ARBA00022777"/>
    </source>
</evidence>
<dbReference type="GO" id="GO:0016301">
    <property type="term" value="F:kinase activity"/>
    <property type="evidence" value="ECO:0007669"/>
    <property type="project" value="UniProtKB-KW"/>
</dbReference>
<keyword evidence="3 5" id="KW-0418">Kinase</keyword>
<feature type="domain" description="Phosphagen kinase C-terminal" evidence="6">
    <location>
        <begin position="1"/>
        <end position="63"/>
    </location>
</feature>
<sequence length="63" mass="7353">LEIEERIRNALEYLDQDLHGEYRSLKDISDVDQIDLREKSVLFQKPAYHPAINAIADDQWPTG</sequence>
<dbReference type="PROSITE" id="PS51510">
    <property type="entry name" value="PHOSPHAGEN_KINASE_C"/>
    <property type="match status" value="1"/>
</dbReference>
<accession>A0A8S3CDP0</accession>
<keyword evidence="4 5" id="KW-0067">ATP-binding</keyword>
<feature type="non-terminal residue" evidence="7">
    <location>
        <position position="63"/>
    </location>
</feature>
<comment type="similarity">
    <text evidence="5">Belongs to the ATP:guanido phosphotransferase family.</text>
</comment>
<evidence type="ECO:0000259" key="6">
    <source>
        <dbReference type="PROSITE" id="PS51510"/>
    </source>
</evidence>
<dbReference type="EMBL" id="CAJOBI010174891">
    <property type="protein sequence ID" value="CAF4903567.1"/>
    <property type="molecule type" value="Genomic_DNA"/>
</dbReference>
<dbReference type="SUPFAM" id="SSF55931">
    <property type="entry name" value="Glutamine synthetase/guanido kinase"/>
    <property type="match status" value="1"/>
</dbReference>
<evidence type="ECO:0000256" key="4">
    <source>
        <dbReference type="ARBA" id="ARBA00022840"/>
    </source>
</evidence>